<name>G7E5Y6_MIXOS</name>
<evidence type="ECO:0000256" key="2">
    <source>
        <dbReference type="SAM" id="MobiDB-lite"/>
    </source>
</evidence>
<dbReference type="InterPro" id="IPR003673">
    <property type="entry name" value="CoA-Trfase_fam_III"/>
</dbReference>
<evidence type="ECO:0000256" key="1">
    <source>
        <dbReference type="ARBA" id="ARBA00008383"/>
    </source>
</evidence>
<dbReference type="OrthoDB" id="16747at2759"/>
<dbReference type="GO" id="GO:0003824">
    <property type="term" value="F:catalytic activity"/>
    <property type="evidence" value="ECO:0007669"/>
    <property type="project" value="InterPro"/>
</dbReference>
<accession>G7E5Y6</accession>
<dbReference type="OMA" id="VVIDPFR"/>
<evidence type="ECO:0000313" key="4">
    <source>
        <dbReference type="Proteomes" id="UP000009131"/>
    </source>
</evidence>
<reference evidence="3 4" key="1">
    <citation type="journal article" date="2011" name="J. Gen. Appl. Microbiol.">
        <title>Draft genome sequencing of the enigmatic basidiomycete Mixia osmundae.</title>
        <authorList>
            <person name="Nishida H."/>
            <person name="Nagatsuka Y."/>
            <person name="Sugiyama J."/>
        </authorList>
    </citation>
    <scope>NUCLEOTIDE SEQUENCE [LARGE SCALE GENOMIC DNA]</scope>
    <source>
        <strain evidence="4">CBS 9802 / IAM 14324 / JCM 22182 / KY 12970</strain>
    </source>
</reference>
<evidence type="ECO:0008006" key="5">
    <source>
        <dbReference type="Google" id="ProtNLM"/>
    </source>
</evidence>
<sequence length="434" mass="47031">MGRPLDGLTVLEFAGLAPGPFAGMVLADFGARVIRVDRPGTNFNSDTLCRGKESISISPKSASGKEILLDLIKPNQQGWKGVDVIIDPFRPGVLERLGLGPDVLLAANPGVVVARLTGYRRTGEYAKMAGHDINYIALSGVLSMLRPSQGKSAPFPPANLLGDFAGGGLMCVLGILLALIERTRSGQGQIVEADMITGTRYVSSFPLMLSKLSVGMPIWSEKAGDNVLDGGAPWYGVYETRDGKYMSVGAIESQFYEEFLQILIKSLLDSPPPKDSLTPTAAPAPSNYRYPSPATQHDRSTWPELRTFFTTAFATRTRDEWTSVFMGTDACVAPVLEKEEVSRHGVTIHEEAYGRDMQEEEEDEGTIPEPSPILSRTPARQARGQFSEGYTLEPGRDTREVLLCAGIDERMLDSLAKEGVISLADSDTSARSKL</sequence>
<comment type="similarity">
    <text evidence="1">Belongs to the CoA-transferase III family.</text>
</comment>
<dbReference type="PANTHER" id="PTHR48228:SF5">
    <property type="entry name" value="ALPHA-METHYLACYL-COA RACEMASE"/>
    <property type="match status" value="1"/>
</dbReference>
<dbReference type="Gene3D" id="3.30.1540.10">
    <property type="entry name" value="formyl-coa transferase, domain 3"/>
    <property type="match status" value="1"/>
</dbReference>
<feature type="region of interest" description="Disordered" evidence="2">
    <location>
        <begin position="273"/>
        <end position="299"/>
    </location>
</feature>
<dbReference type="STRING" id="764103.G7E5Y6"/>
<proteinExistence type="inferred from homology"/>
<dbReference type="AlphaFoldDB" id="G7E5Y6"/>
<organism evidence="3 4">
    <name type="scientific">Mixia osmundae (strain CBS 9802 / IAM 14324 / JCM 22182 / KY 12970)</name>
    <dbReference type="NCBI Taxonomy" id="764103"/>
    <lineage>
        <taxon>Eukaryota</taxon>
        <taxon>Fungi</taxon>
        <taxon>Dikarya</taxon>
        <taxon>Basidiomycota</taxon>
        <taxon>Pucciniomycotina</taxon>
        <taxon>Mixiomycetes</taxon>
        <taxon>Mixiales</taxon>
        <taxon>Mixiaceae</taxon>
        <taxon>Mixia</taxon>
    </lineage>
</organism>
<dbReference type="SUPFAM" id="SSF89796">
    <property type="entry name" value="CoA-transferase family III (CaiB/BaiF)"/>
    <property type="match status" value="1"/>
</dbReference>
<reference evidence="3 4" key="2">
    <citation type="journal article" date="2012" name="Open Biol.">
        <title>Characteristics of nucleosomes and linker DNA regions on the genome of the basidiomycete Mixia osmundae revealed by mono- and dinucleosome mapping.</title>
        <authorList>
            <person name="Nishida H."/>
            <person name="Kondo S."/>
            <person name="Matsumoto T."/>
            <person name="Suzuki Y."/>
            <person name="Yoshikawa H."/>
            <person name="Taylor T.D."/>
            <person name="Sugiyama J."/>
        </authorList>
    </citation>
    <scope>NUCLEOTIDE SEQUENCE [LARGE SCALE GENOMIC DNA]</scope>
    <source>
        <strain evidence="4">CBS 9802 / IAM 14324 / JCM 22182 / KY 12970</strain>
    </source>
</reference>
<gene>
    <name evidence="3" type="primary">Mo04929</name>
    <name evidence="3" type="ORF">E5Q_04929</name>
</gene>
<comment type="caution">
    <text evidence="3">The sequence shown here is derived from an EMBL/GenBank/DDBJ whole genome shotgun (WGS) entry which is preliminary data.</text>
</comment>
<dbReference type="InterPro" id="IPR044855">
    <property type="entry name" value="CoA-Trfase_III_dom3_sf"/>
</dbReference>
<evidence type="ECO:0000313" key="3">
    <source>
        <dbReference type="EMBL" id="GAA98246.1"/>
    </source>
</evidence>
<keyword evidence="4" id="KW-1185">Reference proteome</keyword>
<dbReference type="InterPro" id="IPR023606">
    <property type="entry name" value="CoA-Trfase_III_dom_1_sf"/>
</dbReference>
<protein>
    <recommendedName>
        <fullName evidence="5">Alpha-methylacyl-CoA racemase</fullName>
    </recommendedName>
</protein>
<feature type="region of interest" description="Disordered" evidence="2">
    <location>
        <begin position="355"/>
        <end position="393"/>
    </location>
</feature>
<dbReference type="EMBL" id="BABT02000150">
    <property type="protein sequence ID" value="GAA98246.1"/>
    <property type="molecule type" value="Genomic_DNA"/>
</dbReference>
<dbReference type="PANTHER" id="PTHR48228">
    <property type="entry name" value="SUCCINYL-COA--D-CITRAMALATE COA-TRANSFERASE"/>
    <property type="match status" value="1"/>
</dbReference>
<dbReference type="RefSeq" id="XP_014569233.1">
    <property type="nucleotide sequence ID" value="XM_014713747.1"/>
</dbReference>
<dbReference type="Proteomes" id="UP000009131">
    <property type="component" value="Unassembled WGS sequence"/>
</dbReference>
<dbReference type="eggNOG" id="KOG3957">
    <property type="taxonomic scope" value="Eukaryota"/>
</dbReference>
<dbReference type="InterPro" id="IPR050509">
    <property type="entry name" value="CoA-transferase_III"/>
</dbReference>
<dbReference type="HOGENOM" id="CLU_033975_5_0_1"/>
<dbReference type="InParanoid" id="G7E5Y6"/>
<dbReference type="Gene3D" id="3.40.50.10540">
    <property type="entry name" value="Crotonobetainyl-coa:carnitine coa-transferase, domain 1"/>
    <property type="match status" value="1"/>
</dbReference>
<dbReference type="Pfam" id="PF02515">
    <property type="entry name" value="CoA_transf_3"/>
    <property type="match status" value="1"/>
</dbReference>